<organism evidence="2 3">
    <name type="scientific">Burkholderia ambifaria (strain ATCC BAA-244 / DSM 16087 / CCUG 44356 / LMG 19182 / AMMD)</name>
    <name type="common">Burkholderia cepacia (strain AMMD)</name>
    <dbReference type="NCBI Taxonomy" id="339670"/>
    <lineage>
        <taxon>Bacteria</taxon>
        <taxon>Pseudomonadati</taxon>
        <taxon>Pseudomonadota</taxon>
        <taxon>Betaproteobacteria</taxon>
        <taxon>Burkholderiales</taxon>
        <taxon>Burkholderiaceae</taxon>
        <taxon>Burkholderia</taxon>
        <taxon>Burkholderia cepacia complex</taxon>
    </lineage>
</organism>
<name>Q0B9A0_BURCM</name>
<dbReference type="KEGG" id="bam:Bamb_3719"/>
<gene>
    <name evidence="2" type="ordered locus">Bamb_3719</name>
</gene>
<dbReference type="EMBL" id="CP000441">
    <property type="protein sequence ID" value="ABI89273.1"/>
    <property type="molecule type" value="Genomic_DNA"/>
</dbReference>
<accession>Q0B9A0</accession>
<feature type="compositionally biased region" description="Basic and acidic residues" evidence="1">
    <location>
        <begin position="16"/>
        <end position="32"/>
    </location>
</feature>
<protein>
    <submittedName>
        <fullName evidence="2">Uncharacterized protein</fullName>
    </submittedName>
</protein>
<keyword evidence="3" id="KW-1185">Reference proteome</keyword>
<proteinExistence type="predicted"/>
<sequence>MRKGGNRAVAANARGPEPDRGGKFEQGGKTDESSVPTHSILAPPLKFRLTALTLRERVTHIGAVRLFQRYPSGHRCRTRRPCGARPGKRINRTFLPPAGGHRLRSARQACVRLGDDFAVLEVQCPCFCKQFANTCEPASGLGGTIGNVRRLHDEAPYRWRVRDNPNHRGASPLCEMRFRYMRITDNLCCCSAT</sequence>
<feature type="region of interest" description="Disordered" evidence="1">
    <location>
        <begin position="1"/>
        <end position="39"/>
    </location>
</feature>
<feature type="compositionally biased region" description="Low complexity" evidence="1">
    <location>
        <begin position="1"/>
        <end position="15"/>
    </location>
</feature>
<dbReference type="Proteomes" id="UP000000662">
    <property type="component" value="Chromosome 2"/>
</dbReference>
<evidence type="ECO:0000256" key="1">
    <source>
        <dbReference type="SAM" id="MobiDB-lite"/>
    </source>
</evidence>
<evidence type="ECO:0000313" key="3">
    <source>
        <dbReference type="Proteomes" id="UP000000662"/>
    </source>
</evidence>
<reference evidence="2" key="1">
    <citation type="submission" date="2006-08" db="EMBL/GenBank/DDBJ databases">
        <title>Complete sequence of Chromosome 2 of Burkholderia cepacia AMMD.</title>
        <authorList>
            <consortium name="US DOE Joint Genome Institute"/>
            <person name="Copeland A."/>
            <person name="Lucas S."/>
            <person name="Lapidus A."/>
            <person name="Barry K."/>
            <person name="Detter J.C."/>
            <person name="Glavina del Rio T."/>
            <person name="Hammon N."/>
            <person name="Israni S."/>
            <person name="Pitluck S."/>
            <person name="Bruce D."/>
            <person name="Chain P."/>
            <person name="Malfatti S."/>
            <person name="Shin M."/>
            <person name="Vergez L."/>
            <person name="Schmutz J."/>
            <person name="Larimer F."/>
            <person name="Land M."/>
            <person name="Hauser L."/>
            <person name="Kyrpides N."/>
            <person name="Kim E."/>
            <person name="Parke J."/>
            <person name="Coenye T."/>
            <person name="Konstantinidis K."/>
            <person name="Ramette A."/>
            <person name="Tiedje J."/>
            <person name="Richardson P."/>
        </authorList>
    </citation>
    <scope>NUCLEOTIDE SEQUENCE</scope>
    <source>
        <strain evidence="2">AMMD</strain>
    </source>
</reference>
<evidence type="ECO:0000313" key="2">
    <source>
        <dbReference type="EMBL" id="ABI89273.1"/>
    </source>
</evidence>
<dbReference type="AlphaFoldDB" id="Q0B9A0"/>